<evidence type="ECO:0000256" key="1">
    <source>
        <dbReference type="ARBA" id="ARBA00001933"/>
    </source>
</evidence>
<dbReference type="GO" id="GO:0047536">
    <property type="term" value="F:2-aminoadipate transaminase activity"/>
    <property type="evidence" value="ECO:0007669"/>
    <property type="project" value="UniProtKB-EC"/>
</dbReference>
<gene>
    <name evidence="6" type="primary">lysN</name>
    <name evidence="6" type="ORF">WFA24289_00013</name>
</gene>
<keyword evidence="4" id="KW-0663">Pyridoxal phosphate</keyword>
<dbReference type="PANTHER" id="PTHR42790">
    <property type="entry name" value="AMINOTRANSFERASE"/>
    <property type="match status" value="1"/>
</dbReference>
<name>A0ABM8Z4G5_9LACO</name>
<evidence type="ECO:0000256" key="4">
    <source>
        <dbReference type="ARBA" id="ARBA00022898"/>
    </source>
</evidence>
<organism evidence="6 7">
    <name type="scientific">Periweissella fabaria</name>
    <dbReference type="NCBI Taxonomy" id="546157"/>
    <lineage>
        <taxon>Bacteria</taxon>
        <taxon>Bacillati</taxon>
        <taxon>Bacillota</taxon>
        <taxon>Bacilli</taxon>
        <taxon>Lactobacillales</taxon>
        <taxon>Lactobacillaceae</taxon>
        <taxon>Periweissella</taxon>
    </lineage>
</organism>
<dbReference type="InterPro" id="IPR015421">
    <property type="entry name" value="PyrdxlP-dep_Trfase_major"/>
</dbReference>
<dbReference type="EMBL" id="CAKKNS010000001">
    <property type="protein sequence ID" value="CAH0415719.1"/>
    <property type="molecule type" value="Genomic_DNA"/>
</dbReference>
<evidence type="ECO:0000259" key="5">
    <source>
        <dbReference type="Pfam" id="PF00155"/>
    </source>
</evidence>
<dbReference type="Proteomes" id="UP000789707">
    <property type="component" value="Unassembled WGS sequence"/>
</dbReference>
<keyword evidence="2 6" id="KW-0032">Aminotransferase</keyword>
<keyword evidence="3 6" id="KW-0808">Transferase</keyword>
<dbReference type="PANTHER" id="PTHR42790:SF19">
    <property type="entry name" value="KYNURENINE_ALPHA-AMINOADIPATE AMINOTRANSFERASE, MITOCHONDRIAL"/>
    <property type="match status" value="1"/>
</dbReference>
<dbReference type="CDD" id="cd00609">
    <property type="entry name" value="AAT_like"/>
    <property type="match status" value="1"/>
</dbReference>
<comment type="caution">
    <text evidence="6">The sequence shown here is derived from an EMBL/GenBank/DDBJ whole genome shotgun (WGS) entry which is preliminary data.</text>
</comment>
<dbReference type="SUPFAM" id="SSF53383">
    <property type="entry name" value="PLP-dependent transferases"/>
    <property type="match status" value="1"/>
</dbReference>
<dbReference type="Pfam" id="PF00155">
    <property type="entry name" value="Aminotran_1_2"/>
    <property type="match status" value="1"/>
</dbReference>
<accession>A0ABM8Z4G5</accession>
<dbReference type="Gene3D" id="3.40.640.10">
    <property type="entry name" value="Type I PLP-dependent aspartate aminotransferase-like (Major domain)"/>
    <property type="match status" value="1"/>
</dbReference>
<reference evidence="6 7" key="1">
    <citation type="submission" date="2021-11" db="EMBL/GenBank/DDBJ databases">
        <authorList>
            <person name="Depoorter E."/>
        </authorList>
    </citation>
    <scope>NUCLEOTIDE SEQUENCE [LARGE SCALE GENOMIC DNA]</scope>
    <source>
        <strain evidence="6 7">LMG 24289</strain>
    </source>
</reference>
<dbReference type="InterPro" id="IPR004839">
    <property type="entry name" value="Aminotransferase_I/II_large"/>
</dbReference>
<evidence type="ECO:0000256" key="2">
    <source>
        <dbReference type="ARBA" id="ARBA00022576"/>
    </source>
</evidence>
<dbReference type="Gene3D" id="3.90.1150.10">
    <property type="entry name" value="Aspartate Aminotransferase, domain 1"/>
    <property type="match status" value="1"/>
</dbReference>
<evidence type="ECO:0000313" key="6">
    <source>
        <dbReference type="EMBL" id="CAH0415719.1"/>
    </source>
</evidence>
<comment type="cofactor">
    <cofactor evidence="1">
        <name>pyridoxal 5'-phosphate</name>
        <dbReference type="ChEBI" id="CHEBI:597326"/>
    </cofactor>
</comment>
<keyword evidence="7" id="KW-1185">Reference proteome</keyword>
<dbReference type="InterPro" id="IPR050859">
    <property type="entry name" value="Class-I_PLP-dep_aminotransf"/>
</dbReference>
<sequence>MKNQNFADRVINYDSSVLAELFIESSNPANTSFAGGYPDQQLFPSADITAAFARAINANTPGIFQYTDAKGPLALRTILAQRHSQRAGVPVVADDLLITQGGQQAIDLITRLFINPGDGVALEGPTYVGAISAFESYAPTYYEIPMEADGLDINKLEADLKANRGANRIKLLYTIPDFQNPTGITLSTAKRQRLAQLAVEYDFYILEDSPYRDLRYRGEELPTIQSFDTDHRVLFVSSFSKILSPGLRIGYLVADREMLSELAGLKSANDVQSPNMTMEALADYLTEHDLDAHINKMKPVYTEKCHAMVSALRKYMPAEITFTEPEGGFFLWLTGPTNLDLNKFMHDVLLPEAHIVFVPSEPQYAVTKVTNCARLNYSNVPLEKIEPGIKQLATYFKAYLAEN</sequence>
<dbReference type="EC" id="2.6.1.39" evidence="6"/>
<feature type="domain" description="Aminotransferase class I/classII large" evidence="5">
    <location>
        <begin position="37"/>
        <end position="390"/>
    </location>
</feature>
<dbReference type="InterPro" id="IPR015424">
    <property type="entry name" value="PyrdxlP-dep_Trfase"/>
</dbReference>
<proteinExistence type="predicted"/>
<evidence type="ECO:0000256" key="3">
    <source>
        <dbReference type="ARBA" id="ARBA00022679"/>
    </source>
</evidence>
<protein>
    <submittedName>
        <fullName evidence="6">2-aminoadipate transaminase</fullName>
        <ecNumber evidence="6">2.6.1.39</ecNumber>
    </submittedName>
</protein>
<evidence type="ECO:0000313" key="7">
    <source>
        <dbReference type="Proteomes" id="UP000789707"/>
    </source>
</evidence>
<dbReference type="InterPro" id="IPR015422">
    <property type="entry name" value="PyrdxlP-dep_Trfase_small"/>
</dbReference>
<dbReference type="RefSeq" id="WP_230095807.1">
    <property type="nucleotide sequence ID" value="NZ_CAKKNS010000001.1"/>
</dbReference>